<evidence type="ECO:0000256" key="2">
    <source>
        <dbReference type="ARBA" id="ARBA00023125"/>
    </source>
</evidence>
<dbReference type="EMBL" id="AP028056">
    <property type="protein sequence ID" value="BEH03125.1"/>
    <property type="molecule type" value="Genomic_DNA"/>
</dbReference>
<reference evidence="5" key="1">
    <citation type="journal article" date="2024" name="Int. J. Syst. Evol. Microbiol.">
        <title>Brooklawnia propionicigenes sp. nov., a facultatively anaerobic, propionate-producing bacterium isolated from a methanogenic reactor treating waste from cattle farms.</title>
        <authorList>
            <person name="Akita Y."/>
            <person name="Ueki A."/>
            <person name="Tonouchi A."/>
            <person name="Sugawara Y."/>
            <person name="Honma S."/>
            <person name="Kaku N."/>
            <person name="Ueki K."/>
        </authorList>
    </citation>
    <scope>NUCLEOTIDE SEQUENCE</scope>
    <source>
        <strain evidence="5">SH051</strain>
    </source>
</reference>
<dbReference type="InterPro" id="IPR046335">
    <property type="entry name" value="LacI/GalR-like_sensor"/>
</dbReference>
<feature type="domain" description="HTH lacI-type" evidence="4">
    <location>
        <begin position="1"/>
        <end position="60"/>
    </location>
</feature>
<dbReference type="CDD" id="cd01392">
    <property type="entry name" value="HTH_LacI"/>
    <property type="match status" value="1"/>
</dbReference>
<keyword evidence="1" id="KW-0805">Transcription regulation</keyword>
<proteinExistence type="predicted"/>
<keyword evidence="2 5" id="KW-0238">DNA-binding</keyword>
<dbReference type="SUPFAM" id="SSF47413">
    <property type="entry name" value="lambda repressor-like DNA-binding domains"/>
    <property type="match status" value="1"/>
</dbReference>
<dbReference type="InterPro" id="IPR010982">
    <property type="entry name" value="Lambda_DNA-bd_dom_sf"/>
</dbReference>
<keyword evidence="3" id="KW-0804">Transcription</keyword>
<keyword evidence="6" id="KW-1185">Reference proteome</keyword>
<evidence type="ECO:0000256" key="1">
    <source>
        <dbReference type="ARBA" id="ARBA00023015"/>
    </source>
</evidence>
<dbReference type="AlphaFoldDB" id="A0AAN0KD54"/>
<evidence type="ECO:0000259" key="4">
    <source>
        <dbReference type="PROSITE" id="PS50932"/>
    </source>
</evidence>
<sequence>MTIYDVAKAAGVSPSTVSRAFSRPGRVSARTAAHIHEVAAELGYRVPQVVKTEAARQSKMLGISATDITNPFFFGIIRGAEHVALAEDYSIILADSQENDELERRLSDRTMPLVDGMIVATSRLPDSFLRNAAKTAPVVSLNRLVPGLPSVITDNARGMRRALEHLAELGHRRVAYVSGPTNSWADGARERAFREGCYELDLMDHRVGPTAPTVRGGMGILPQIREQHVTAVICFNDVVAVGVMRAAKMAGVQVPHELSVVGIDNVFVADLVSPGLTTIASPLTLLGERAARTVIALANGQEPETSADRPSVLPMRLIVRESTGPAPRR</sequence>
<dbReference type="InterPro" id="IPR028082">
    <property type="entry name" value="Peripla_BP_I"/>
</dbReference>
<dbReference type="Proteomes" id="UP001431656">
    <property type="component" value="Chromosome"/>
</dbReference>
<evidence type="ECO:0000256" key="3">
    <source>
        <dbReference type="ARBA" id="ARBA00023163"/>
    </source>
</evidence>
<organism evidence="5 6">
    <name type="scientific">Brooklawnia propionicigenes</name>
    <dbReference type="NCBI Taxonomy" id="3041175"/>
    <lineage>
        <taxon>Bacteria</taxon>
        <taxon>Bacillati</taxon>
        <taxon>Actinomycetota</taxon>
        <taxon>Actinomycetes</taxon>
        <taxon>Propionibacteriales</taxon>
        <taxon>Propionibacteriaceae</taxon>
        <taxon>Brooklawnia</taxon>
    </lineage>
</organism>
<dbReference type="InterPro" id="IPR000843">
    <property type="entry name" value="HTH_LacI"/>
</dbReference>
<dbReference type="PANTHER" id="PTHR30146">
    <property type="entry name" value="LACI-RELATED TRANSCRIPTIONAL REPRESSOR"/>
    <property type="match status" value="1"/>
</dbReference>
<dbReference type="GO" id="GO:0000976">
    <property type="term" value="F:transcription cis-regulatory region binding"/>
    <property type="evidence" value="ECO:0007669"/>
    <property type="project" value="TreeGrafter"/>
</dbReference>
<dbReference type="SUPFAM" id="SSF53822">
    <property type="entry name" value="Periplasmic binding protein-like I"/>
    <property type="match status" value="1"/>
</dbReference>
<dbReference type="CDD" id="cd06267">
    <property type="entry name" value="PBP1_LacI_sugar_binding-like"/>
    <property type="match status" value="1"/>
</dbReference>
<dbReference type="KEGG" id="broo:brsh051_24060"/>
<dbReference type="Pfam" id="PF13377">
    <property type="entry name" value="Peripla_BP_3"/>
    <property type="match status" value="1"/>
</dbReference>
<protein>
    <submittedName>
        <fullName evidence="5">LacI family DNA-binding transcriptional regulator</fullName>
    </submittedName>
</protein>
<accession>A0AAN0KD54</accession>
<dbReference type="PANTHER" id="PTHR30146:SF138">
    <property type="entry name" value="TRANSCRIPTIONAL REGULATORY PROTEIN"/>
    <property type="match status" value="1"/>
</dbReference>
<dbReference type="PROSITE" id="PS50932">
    <property type="entry name" value="HTH_LACI_2"/>
    <property type="match status" value="1"/>
</dbReference>
<evidence type="ECO:0000313" key="6">
    <source>
        <dbReference type="Proteomes" id="UP001431656"/>
    </source>
</evidence>
<dbReference type="Gene3D" id="3.40.50.2300">
    <property type="match status" value="2"/>
</dbReference>
<name>A0AAN0KD54_9ACTN</name>
<dbReference type="GO" id="GO:0003700">
    <property type="term" value="F:DNA-binding transcription factor activity"/>
    <property type="evidence" value="ECO:0007669"/>
    <property type="project" value="TreeGrafter"/>
</dbReference>
<dbReference type="Pfam" id="PF00356">
    <property type="entry name" value="LacI"/>
    <property type="match status" value="1"/>
</dbReference>
<dbReference type="SMART" id="SM00354">
    <property type="entry name" value="HTH_LACI"/>
    <property type="match status" value="1"/>
</dbReference>
<evidence type="ECO:0000313" key="5">
    <source>
        <dbReference type="EMBL" id="BEH03125.1"/>
    </source>
</evidence>
<dbReference type="Gene3D" id="1.10.260.40">
    <property type="entry name" value="lambda repressor-like DNA-binding domains"/>
    <property type="match status" value="1"/>
</dbReference>
<gene>
    <name evidence="5" type="ORF">brsh051_24060</name>
</gene>